<organism evidence="1 2">
    <name type="scientific">Campylobacter massiliensis</name>
    <dbReference type="NCBI Taxonomy" id="2762557"/>
    <lineage>
        <taxon>Bacteria</taxon>
        <taxon>Pseudomonadati</taxon>
        <taxon>Campylobacterota</taxon>
        <taxon>Epsilonproteobacteria</taxon>
        <taxon>Campylobacterales</taxon>
        <taxon>Campylobacteraceae</taxon>
        <taxon>Campylobacter</taxon>
    </lineage>
</organism>
<proteinExistence type="predicted"/>
<evidence type="ECO:0000313" key="2">
    <source>
        <dbReference type="Proteomes" id="UP000552683"/>
    </source>
</evidence>
<keyword evidence="2" id="KW-1185">Reference proteome</keyword>
<evidence type="ECO:0000313" key="1">
    <source>
        <dbReference type="EMBL" id="MBC2883476.1"/>
    </source>
</evidence>
<gene>
    <name evidence="1" type="ORF">H7R39_09475</name>
</gene>
<dbReference type="AlphaFoldDB" id="A0A842J6D2"/>
<dbReference type="Pfam" id="PF06097">
    <property type="entry name" value="DUF945"/>
    <property type="match status" value="1"/>
</dbReference>
<sequence length="437" mass="48448">MRKLLIVLVIIAGVVFGGLKFNANKVEEKYNEALNLIKANGMEVKNSVFEGGLLKSHANYDVVLSKNYINELVSLGEEYGAPEDLAIKIDMNISHGFDSLLGKFELAGDAEFLNDPYKNFIKEIFDTTRPIKFHADGASGGDKKFVFELVGVQKEQDGNKLNLAKSLLNFDINGEKKIAGVSFINDFIDFASKEGVAIKIKNIDYDVKYETPIEPNMISKALVNSAYKFELGGIDVISGAEALQIGKITSDSKLTVLSDTLTQDDTSTIEKIKYAKYEFKDFLIKTKFANLDKAAFEDIINAKGEPEAQLAVIMQALDKFIKRAPKLTFENFNFKNAAGKSYVSNFEFSIDPDGIDSQNFLDNIPAAINFSGKIELDTTPGEFIFGSGEEKEGINAMLVNGGLFKENGGKYVTIFKYNKRTQDLIFNENLSLKSLFQ</sequence>
<accession>A0A842J6D2</accession>
<reference evidence="1 2" key="1">
    <citation type="submission" date="2020-08" db="EMBL/GenBank/DDBJ databases">
        <title>Complete genome and description of Campylobacter massiliensis Marseille-Q3452 sp. nov.</title>
        <authorList>
            <person name="Antezack A."/>
        </authorList>
    </citation>
    <scope>NUCLEOTIDE SEQUENCE [LARGE SCALE GENOMIC DNA]</scope>
    <source>
        <strain evidence="1 2">Marseille-Q3452</strain>
    </source>
</reference>
<name>A0A842J6D2_9BACT</name>
<dbReference type="EMBL" id="JACLZK010000002">
    <property type="protein sequence ID" value="MBC2883476.1"/>
    <property type="molecule type" value="Genomic_DNA"/>
</dbReference>
<dbReference type="RefSeq" id="WP_185898991.1">
    <property type="nucleotide sequence ID" value="NZ_JACLZK010000002.1"/>
</dbReference>
<comment type="caution">
    <text evidence="1">The sequence shown here is derived from an EMBL/GenBank/DDBJ whole genome shotgun (WGS) entry which is preliminary data.</text>
</comment>
<protein>
    <submittedName>
        <fullName evidence="1">DUF945 family protein</fullName>
    </submittedName>
</protein>
<dbReference type="InterPro" id="IPR010352">
    <property type="entry name" value="DUF945"/>
</dbReference>
<dbReference type="Proteomes" id="UP000552683">
    <property type="component" value="Unassembled WGS sequence"/>
</dbReference>